<dbReference type="KEGG" id="clup:CLUP02_18256"/>
<sequence>MTDGWKEETPALEEVFIPAPTFPSRDPTRSALVGTCGYVTLFPSRRDRTRGEKSRDSPVHASRSQGPTSGFRDWPNGGKGSPAARPYYVETTDCKTRVPDPSTRPLALPPLPPTSSLAGHKARDQGTREALRRTPLSSRHTYSTIPQRRLSQPTSPSHPSRPYRACAASLHLYADHSSESTPRRFRDRNTARRIETASSPRRTPYITHDNDPSVTVTPRFPERRFYIHTDEPTNNGIPILSAPLASLRLLISLPRTKPCCSASLDVLPQDRPGSGTDDSINPSNLEGYHTGE</sequence>
<gene>
    <name evidence="2" type="ORF">CLUP02_18256</name>
</gene>
<keyword evidence="3" id="KW-1185">Reference proteome</keyword>
<proteinExistence type="predicted"/>
<dbReference type="GeneID" id="73352168"/>
<feature type="compositionally biased region" description="Basic and acidic residues" evidence="1">
    <location>
        <begin position="121"/>
        <end position="132"/>
    </location>
</feature>
<name>A0A9Q8SG27_9PEZI</name>
<dbReference type="EMBL" id="CP019472">
    <property type="protein sequence ID" value="UQC76741.1"/>
    <property type="molecule type" value="Genomic_DNA"/>
</dbReference>
<evidence type="ECO:0000313" key="2">
    <source>
        <dbReference type="EMBL" id="UQC76741.1"/>
    </source>
</evidence>
<reference evidence="2" key="1">
    <citation type="journal article" date="2021" name="Mol. Plant Microbe Interact.">
        <title>Complete Genome Sequence of the Plant-Pathogenic Fungus Colletotrichum lupini.</title>
        <authorList>
            <person name="Baroncelli R."/>
            <person name="Pensec F."/>
            <person name="Da Lio D."/>
            <person name="Boufleur T."/>
            <person name="Vicente I."/>
            <person name="Sarrocco S."/>
            <person name="Picot A."/>
            <person name="Baraldi E."/>
            <person name="Sukno S."/>
            <person name="Thon M."/>
            <person name="Le Floch G."/>
        </authorList>
    </citation>
    <scope>NUCLEOTIDE SEQUENCE</scope>
    <source>
        <strain evidence="2">IMI 504893</strain>
    </source>
</reference>
<feature type="compositionally biased region" description="Polar residues" evidence="1">
    <location>
        <begin position="135"/>
        <end position="158"/>
    </location>
</feature>
<protein>
    <submittedName>
        <fullName evidence="2">Uncharacterized protein</fullName>
    </submittedName>
</protein>
<dbReference type="RefSeq" id="XP_049138382.1">
    <property type="nucleotide sequence ID" value="XM_049297158.1"/>
</dbReference>
<organism evidence="2 3">
    <name type="scientific">Colletotrichum lupini</name>
    <dbReference type="NCBI Taxonomy" id="145971"/>
    <lineage>
        <taxon>Eukaryota</taxon>
        <taxon>Fungi</taxon>
        <taxon>Dikarya</taxon>
        <taxon>Ascomycota</taxon>
        <taxon>Pezizomycotina</taxon>
        <taxon>Sordariomycetes</taxon>
        <taxon>Hypocreomycetidae</taxon>
        <taxon>Glomerellales</taxon>
        <taxon>Glomerellaceae</taxon>
        <taxon>Colletotrichum</taxon>
        <taxon>Colletotrichum acutatum species complex</taxon>
    </lineage>
</organism>
<feature type="region of interest" description="Disordered" evidence="1">
    <location>
        <begin position="264"/>
        <end position="292"/>
    </location>
</feature>
<accession>A0A9Q8SG27</accession>
<evidence type="ECO:0000256" key="1">
    <source>
        <dbReference type="SAM" id="MobiDB-lite"/>
    </source>
</evidence>
<dbReference type="AlphaFoldDB" id="A0A9Q8SG27"/>
<evidence type="ECO:0000313" key="3">
    <source>
        <dbReference type="Proteomes" id="UP000830671"/>
    </source>
</evidence>
<feature type="region of interest" description="Disordered" evidence="1">
    <location>
        <begin position="39"/>
        <end position="162"/>
    </location>
</feature>
<dbReference type="Proteomes" id="UP000830671">
    <property type="component" value="Chromosome 10"/>
</dbReference>
<feature type="compositionally biased region" description="Basic and acidic residues" evidence="1">
    <location>
        <begin position="44"/>
        <end position="58"/>
    </location>
</feature>